<keyword evidence="2" id="KW-1003">Cell membrane</keyword>
<dbReference type="CDD" id="cd03216">
    <property type="entry name" value="ABC_Carb_Monos_I"/>
    <property type="match status" value="1"/>
</dbReference>
<dbReference type="InterPro" id="IPR027417">
    <property type="entry name" value="P-loop_NTPase"/>
</dbReference>
<dbReference type="RefSeq" id="WP_234748615.1">
    <property type="nucleotide sequence ID" value="NZ_BAAAWN010000001.1"/>
</dbReference>
<evidence type="ECO:0000256" key="4">
    <source>
        <dbReference type="ARBA" id="ARBA00022741"/>
    </source>
</evidence>
<evidence type="ECO:0000256" key="3">
    <source>
        <dbReference type="ARBA" id="ARBA00022597"/>
    </source>
</evidence>
<comment type="caution">
    <text evidence="9">The sequence shown here is derived from an EMBL/GenBank/DDBJ whole genome shotgun (WGS) entry which is preliminary data.</text>
</comment>
<dbReference type="Pfam" id="PF00005">
    <property type="entry name" value="ABC_tran"/>
    <property type="match status" value="2"/>
</dbReference>
<dbReference type="PANTHER" id="PTHR43790">
    <property type="entry name" value="CARBOHYDRATE TRANSPORT ATP-BINDING PROTEIN MG119-RELATED"/>
    <property type="match status" value="1"/>
</dbReference>
<dbReference type="PROSITE" id="PS50893">
    <property type="entry name" value="ABC_TRANSPORTER_2"/>
    <property type="match status" value="2"/>
</dbReference>
<keyword evidence="1" id="KW-0813">Transport</keyword>
<protein>
    <submittedName>
        <fullName evidence="9">Sugar ABC transporter ATP-binding protein</fullName>
    </submittedName>
</protein>
<reference evidence="9 10" key="1">
    <citation type="submission" date="2024-09" db="EMBL/GenBank/DDBJ databases">
        <authorList>
            <person name="Sun Q."/>
            <person name="Mori K."/>
        </authorList>
    </citation>
    <scope>NUCLEOTIDE SEQUENCE [LARGE SCALE GENOMIC DNA]</scope>
    <source>
        <strain evidence="9 10">JCM 1334</strain>
    </source>
</reference>
<dbReference type="Gene3D" id="3.40.50.300">
    <property type="entry name" value="P-loop containing nucleotide triphosphate hydrolases"/>
    <property type="match status" value="2"/>
</dbReference>
<dbReference type="SUPFAM" id="SSF52540">
    <property type="entry name" value="P-loop containing nucleoside triphosphate hydrolases"/>
    <property type="match status" value="2"/>
</dbReference>
<keyword evidence="6" id="KW-1278">Translocase</keyword>
<evidence type="ECO:0000256" key="1">
    <source>
        <dbReference type="ARBA" id="ARBA00022448"/>
    </source>
</evidence>
<dbReference type="SMART" id="SM00382">
    <property type="entry name" value="AAA"/>
    <property type="match status" value="2"/>
</dbReference>
<dbReference type="InterPro" id="IPR050107">
    <property type="entry name" value="ABC_carbohydrate_import_ATPase"/>
</dbReference>
<feature type="domain" description="ABC transporter" evidence="8">
    <location>
        <begin position="17"/>
        <end position="252"/>
    </location>
</feature>
<keyword evidence="10" id="KW-1185">Reference proteome</keyword>
<evidence type="ECO:0000256" key="5">
    <source>
        <dbReference type="ARBA" id="ARBA00022840"/>
    </source>
</evidence>
<evidence type="ECO:0000313" key="9">
    <source>
        <dbReference type="EMBL" id="MFB9818855.1"/>
    </source>
</evidence>
<dbReference type="CDD" id="cd03215">
    <property type="entry name" value="ABC_Carb_Monos_II"/>
    <property type="match status" value="1"/>
</dbReference>
<dbReference type="EMBL" id="JBHMBC010000007">
    <property type="protein sequence ID" value="MFB9818855.1"/>
    <property type="molecule type" value="Genomic_DNA"/>
</dbReference>
<evidence type="ECO:0000313" key="10">
    <source>
        <dbReference type="Proteomes" id="UP001589702"/>
    </source>
</evidence>
<evidence type="ECO:0000256" key="2">
    <source>
        <dbReference type="ARBA" id="ARBA00022475"/>
    </source>
</evidence>
<keyword evidence="4" id="KW-0547">Nucleotide-binding</keyword>
<dbReference type="Proteomes" id="UP001589702">
    <property type="component" value="Unassembled WGS sequence"/>
</dbReference>
<keyword evidence="5 9" id="KW-0067">ATP-binding</keyword>
<dbReference type="InterPro" id="IPR003593">
    <property type="entry name" value="AAA+_ATPase"/>
</dbReference>
<sequence length="541" mass="57277">MSADTFPSPGADPRIAIACTGIVKTYGGVQALKGIDLSIPSGTVEALVGQNGAGKSTMIGILTGRVAATEGTVLINGVQPTPGVPRASRAAGLVAIYQELTIVPGLSAEDNVYLGMTPSVAGVARGRDVRKGYLKLCERVGVKIPPRTLAGTLSIADQQILEIMRALVADASIILLDEPTAALSTSERDALIRLVRDLRTQGVTMIFVSHNLEEVLGVADHITVLRDGRVSRIGPVAEWTRDLLVTEMLGENTGPLHDELLDPEPPPAEHMAIADRPVPLRQQLPDRSPAPPLVATGINLPGLLYDIDISVQPGEIVGLGGLVGSGRTTLMRCLAGLEPRSQGTMRVDGDAVAWPRTARSALNAKIALIPEDRKGQGLVLGMTAMENIAMAALGKSANAGVLSTRKMRNLTAQMVEEFGFDPKRLQTKAGNLSGGNQQKLLLARWRYQMPKLLLADEPTRGVDVGAKAEILRALRRFADDGVGVIIASSELEEVSAVADRVLVLKDGRGVAELSRTDHPVHVHEILSAAFGETHDKENSGV</sequence>
<evidence type="ECO:0000256" key="6">
    <source>
        <dbReference type="ARBA" id="ARBA00022967"/>
    </source>
</evidence>
<accession>A0ABV5XYB2</accession>
<proteinExistence type="predicted"/>
<feature type="domain" description="ABC transporter" evidence="8">
    <location>
        <begin position="282"/>
        <end position="531"/>
    </location>
</feature>
<evidence type="ECO:0000256" key="7">
    <source>
        <dbReference type="ARBA" id="ARBA00023136"/>
    </source>
</evidence>
<name>A0ABV5XYB2_ARTRM</name>
<organism evidence="9 10">
    <name type="scientific">Arthrobacter ramosus</name>
    <dbReference type="NCBI Taxonomy" id="1672"/>
    <lineage>
        <taxon>Bacteria</taxon>
        <taxon>Bacillati</taxon>
        <taxon>Actinomycetota</taxon>
        <taxon>Actinomycetes</taxon>
        <taxon>Micrococcales</taxon>
        <taxon>Micrococcaceae</taxon>
        <taxon>Arthrobacter</taxon>
    </lineage>
</organism>
<dbReference type="InterPro" id="IPR003439">
    <property type="entry name" value="ABC_transporter-like_ATP-bd"/>
</dbReference>
<keyword evidence="3" id="KW-0762">Sugar transport</keyword>
<evidence type="ECO:0000259" key="8">
    <source>
        <dbReference type="PROSITE" id="PS50893"/>
    </source>
</evidence>
<dbReference type="GO" id="GO:0005524">
    <property type="term" value="F:ATP binding"/>
    <property type="evidence" value="ECO:0007669"/>
    <property type="project" value="UniProtKB-KW"/>
</dbReference>
<dbReference type="PANTHER" id="PTHR43790:SF3">
    <property type="entry name" value="D-ALLOSE IMPORT ATP-BINDING PROTEIN ALSA-RELATED"/>
    <property type="match status" value="1"/>
</dbReference>
<gene>
    <name evidence="9" type="ORF">ACFFP1_05005</name>
</gene>
<keyword evidence="7" id="KW-0472">Membrane</keyword>